<dbReference type="GO" id="GO:0016491">
    <property type="term" value="F:oxidoreductase activity"/>
    <property type="evidence" value="ECO:0007669"/>
    <property type="project" value="UniProtKB-KW"/>
</dbReference>
<comment type="similarity">
    <text evidence="1">Belongs to the short-chain dehydrogenases/reductases (SDR) family.</text>
</comment>
<evidence type="ECO:0000256" key="1">
    <source>
        <dbReference type="ARBA" id="ARBA00006484"/>
    </source>
</evidence>
<dbReference type="Pfam" id="PF13561">
    <property type="entry name" value="adh_short_C2"/>
    <property type="match status" value="1"/>
</dbReference>
<dbReference type="InterPro" id="IPR002347">
    <property type="entry name" value="SDR_fam"/>
</dbReference>
<dbReference type="FunFam" id="3.40.50.720:FF:000084">
    <property type="entry name" value="Short-chain dehydrogenase reductase"/>
    <property type="match status" value="1"/>
</dbReference>
<dbReference type="PROSITE" id="PS00061">
    <property type="entry name" value="ADH_SHORT"/>
    <property type="match status" value="1"/>
</dbReference>
<proteinExistence type="inferred from homology"/>
<sequence length="251" mass="25723">MDLGLRDRVAVVTGGTGGIGEATVRAFAAEGARVVLTYRAAAGRAAELVDQLGGPERALAVRYDLADAESVEALVPTVEKHFGSVDTLVANAVRRPEQGPGADFATLDPAEWSAQLHHNLTATIRTVQTALPGMRTRGHGRIGLISSHLATKGEAGQEIYTAAKSALHGFALSLARAAGPDGVLVNVVSPGLTTTEGALGFLPPAVLAKAASAMPTGRLGSPEEVARAVVFYCSPANENITGELVSLTGRG</sequence>
<protein>
    <submittedName>
        <fullName evidence="3">SDR family oxidoreductase</fullName>
    </submittedName>
</protein>
<organism evidence="3 4">
    <name type="scientific">Streptomyces triticirhizae</name>
    <dbReference type="NCBI Taxonomy" id="2483353"/>
    <lineage>
        <taxon>Bacteria</taxon>
        <taxon>Bacillati</taxon>
        <taxon>Actinomycetota</taxon>
        <taxon>Actinomycetes</taxon>
        <taxon>Kitasatosporales</taxon>
        <taxon>Streptomycetaceae</taxon>
        <taxon>Streptomyces</taxon>
    </lineage>
</organism>
<dbReference type="InterPro" id="IPR036291">
    <property type="entry name" value="NAD(P)-bd_dom_sf"/>
</dbReference>
<dbReference type="InterPro" id="IPR050259">
    <property type="entry name" value="SDR"/>
</dbReference>
<comment type="caution">
    <text evidence="3">The sequence shown here is derived from an EMBL/GenBank/DDBJ whole genome shotgun (WGS) entry which is preliminary data.</text>
</comment>
<keyword evidence="4" id="KW-1185">Reference proteome</keyword>
<dbReference type="SUPFAM" id="SSF51735">
    <property type="entry name" value="NAD(P)-binding Rossmann-fold domains"/>
    <property type="match status" value="1"/>
</dbReference>
<keyword evidence="2" id="KW-0560">Oxidoreductase</keyword>
<dbReference type="PRINTS" id="PR00081">
    <property type="entry name" value="GDHRDH"/>
</dbReference>
<dbReference type="CDD" id="cd05233">
    <property type="entry name" value="SDR_c"/>
    <property type="match status" value="1"/>
</dbReference>
<dbReference type="AlphaFoldDB" id="A0A3M2LEQ3"/>
<dbReference type="PANTHER" id="PTHR42879:SF2">
    <property type="entry name" value="3-OXOACYL-[ACYL-CARRIER-PROTEIN] REDUCTASE FABG"/>
    <property type="match status" value="1"/>
</dbReference>
<reference evidence="3 4" key="1">
    <citation type="submission" date="2018-10" db="EMBL/GenBank/DDBJ databases">
        <title>Isolation, diversity and antifungal activity of actinobacteria from wheat.</title>
        <authorList>
            <person name="Han C."/>
        </authorList>
    </citation>
    <scope>NUCLEOTIDE SEQUENCE [LARGE SCALE GENOMIC DNA]</scope>
    <source>
        <strain evidence="3 4">NEAU-YY642</strain>
    </source>
</reference>
<dbReference type="Gene3D" id="3.40.50.720">
    <property type="entry name" value="NAD(P)-binding Rossmann-like Domain"/>
    <property type="match status" value="1"/>
</dbReference>
<gene>
    <name evidence="3" type="ORF">EBN88_22605</name>
</gene>
<dbReference type="Proteomes" id="UP000278673">
    <property type="component" value="Unassembled WGS sequence"/>
</dbReference>
<evidence type="ECO:0000256" key="2">
    <source>
        <dbReference type="ARBA" id="ARBA00023002"/>
    </source>
</evidence>
<evidence type="ECO:0000313" key="3">
    <source>
        <dbReference type="EMBL" id="RMI36027.1"/>
    </source>
</evidence>
<dbReference type="PANTHER" id="PTHR42879">
    <property type="entry name" value="3-OXOACYL-(ACYL-CARRIER-PROTEIN) REDUCTASE"/>
    <property type="match status" value="1"/>
</dbReference>
<dbReference type="RefSeq" id="WP_122185751.1">
    <property type="nucleotide sequence ID" value="NZ_RFFJ01000158.1"/>
</dbReference>
<accession>A0A3M2LEQ3</accession>
<dbReference type="EMBL" id="RFFJ01000158">
    <property type="protein sequence ID" value="RMI36027.1"/>
    <property type="molecule type" value="Genomic_DNA"/>
</dbReference>
<dbReference type="InterPro" id="IPR020904">
    <property type="entry name" value="Sc_DH/Rdtase_CS"/>
</dbReference>
<dbReference type="GO" id="GO:0032787">
    <property type="term" value="P:monocarboxylic acid metabolic process"/>
    <property type="evidence" value="ECO:0007669"/>
    <property type="project" value="UniProtKB-ARBA"/>
</dbReference>
<evidence type="ECO:0000313" key="4">
    <source>
        <dbReference type="Proteomes" id="UP000278673"/>
    </source>
</evidence>
<name>A0A3M2LEQ3_9ACTN</name>